<protein>
    <submittedName>
        <fullName evidence="5">Uncharacterized protein</fullName>
    </submittedName>
</protein>
<dbReference type="Proteomes" id="UP000019478">
    <property type="component" value="Unassembled WGS sequence"/>
</dbReference>
<dbReference type="PANTHER" id="PTHR14742">
    <property type="entry name" value="RIBONUCLEASE P SUBUNIT P21"/>
    <property type="match status" value="1"/>
</dbReference>
<sequence length="161" mass="17329">MAKSKSSKGDGPQIPNKHLHSRISFLHQAAAHLVIAGNSGSATSSSETSASRAFLSRSPNTQNASEASRLLNHSLGVSRKLRIRLASDMKHSICKRCDSLLLPGRTSTELVVNQSKNGRKPWADVFEIRCIKCGTIKRFPVGVARGEKGQEKPASLGAVEK</sequence>
<keyword evidence="2" id="KW-0479">Metal-binding</keyword>
<evidence type="ECO:0000256" key="1">
    <source>
        <dbReference type="ARBA" id="ARBA00022694"/>
    </source>
</evidence>
<proteinExistence type="inferred from homology"/>
<organism evidence="5 6">
    <name type="scientific">Capronia epimyces CBS 606.96</name>
    <dbReference type="NCBI Taxonomy" id="1182542"/>
    <lineage>
        <taxon>Eukaryota</taxon>
        <taxon>Fungi</taxon>
        <taxon>Dikarya</taxon>
        <taxon>Ascomycota</taxon>
        <taxon>Pezizomycotina</taxon>
        <taxon>Eurotiomycetes</taxon>
        <taxon>Chaetothyriomycetidae</taxon>
        <taxon>Chaetothyriales</taxon>
        <taxon>Herpotrichiellaceae</taxon>
        <taxon>Capronia</taxon>
    </lineage>
</organism>
<accession>W9YCD8</accession>
<dbReference type="OrthoDB" id="128536at2759"/>
<keyword evidence="3" id="KW-0862">Zinc</keyword>
<dbReference type="GeneID" id="19172373"/>
<dbReference type="GO" id="GO:0046872">
    <property type="term" value="F:metal ion binding"/>
    <property type="evidence" value="ECO:0007669"/>
    <property type="project" value="UniProtKB-KW"/>
</dbReference>
<dbReference type="eggNOG" id="ENOG502SCED">
    <property type="taxonomic scope" value="Eukaryota"/>
</dbReference>
<feature type="non-terminal residue" evidence="5">
    <location>
        <position position="161"/>
    </location>
</feature>
<dbReference type="InterPro" id="IPR007175">
    <property type="entry name" value="Rpr2/Snm1/Rpp21"/>
</dbReference>
<name>W9YCD8_9EURO</name>
<dbReference type="Gene3D" id="6.20.50.20">
    <property type="match status" value="1"/>
</dbReference>
<dbReference type="STRING" id="1182542.W9YCD8"/>
<comment type="similarity">
    <text evidence="4">Belongs to the eukaryotic/archaeal RNase P protein component 4 family.</text>
</comment>
<dbReference type="PANTHER" id="PTHR14742:SF0">
    <property type="entry name" value="RIBONUCLEASE P PROTEIN SUBUNIT P21"/>
    <property type="match status" value="1"/>
</dbReference>
<keyword evidence="6" id="KW-1185">Reference proteome</keyword>
<evidence type="ECO:0000256" key="2">
    <source>
        <dbReference type="ARBA" id="ARBA00022723"/>
    </source>
</evidence>
<dbReference type="HOGENOM" id="CLU_079140_1_1_1"/>
<gene>
    <name evidence="5" type="ORF">A1O3_08285</name>
</gene>
<evidence type="ECO:0000256" key="4">
    <source>
        <dbReference type="ARBA" id="ARBA00038402"/>
    </source>
</evidence>
<evidence type="ECO:0000313" key="6">
    <source>
        <dbReference type="Proteomes" id="UP000019478"/>
    </source>
</evidence>
<keyword evidence="1" id="KW-0819">tRNA processing</keyword>
<evidence type="ECO:0000256" key="3">
    <source>
        <dbReference type="ARBA" id="ARBA00022833"/>
    </source>
</evidence>
<dbReference type="Pfam" id="PF04032">
    <property type="entry name" value="Rpr2"/>
    <property type="match status" value="1"/>
</dbReference>
<dbReference type="EMBL" id="AMGY01000007">
    <property type="protein sequence ID" value="EXJ79999.1"/>
    <property type="molecule type" value="Genomic_DNA"/>
</dbReference>
<dbReference type="GO" id="GO:0005655">
    <property type="term" value="C:nucleolar ribonuclease P complex"/>
    <property type="evidence" value="ECO:0007669"/>
    <property type="project" value="TreeGrafter"/>
</dbReference>
<comment type="caution">
    <text evidence="5">The sequence shown here is derived from an EMBL/GenBank/DDBJ whole genome shotgun (WGS) entry which is preliminary data.</text>
</comment>
<dbReference type="GO" id="GO:0008033">
    <property type="term" value="P:tRNA processing"/>
    <property type="evidence" value="ECO:0007669"/>
    <property type="project" value="UniProtKB-KW"/>
</dbReference>
<evidence type="ECO:0000313" key="5">
    <source>
        <dbReference type="EMBL" id="EXJ79999.1"/>
    </source>
</evidence>
<dbReference type="AlphaFoldDB" id="W9YCD8"/>
<dbReference type="RefSeq" id="XP_007736573.1">
    <property type="nucleotide sequence ID" value="XM_007738383.1"/>
</dbReference>
<reference evidence="5" key="1">
    <citation type="submission" date="2013-03" db="EMBL/GenBank/DDBJ databases">
        <title>The Genome Sequence of Capronia epimyces CBS 606.96.</title>
        <authorList>
            <consortium name="The Broad Institute Genomics Platform"/>
            <person name="Cuomo C."/>
            <person name="de Hoog S."/>
            <person name="Gorbushina A."/>
            <person name="Walker B."/>
            <person name="Young S.K."/>
            <person name="Zeng Q."/>
            <person name="Gargeya S."/>
            <person name="Fitzgerald M."/>
            <person name="Haas B."/>
            <person name="Abouelleil A."/>
            <person name="Allen A.W."/>
            <person name="Alvarado L."/>
            <person name="Arachchi H.M."/>
            <person name="Berlin A.M."/>
            <person name="Chapman S.B."/>
            <person name="Gainer-Dewar J."/>
            <person name="Goldberg J."/>
            <person name="Griggs A."/>
            <person name="Gujja S."/>
            <person name="Hansen M."/>
            <person name="Howarth C."/>
            <person name="Imamovic A."/>
            <person name="Ireland A."/>
            <person name="Larimer J."/>
            <person name="McCowan C."/>
            <person name="Murphy C."/>
            <person name="Pearson M."/>
            <person name="Poon T.W."/>
            <person name="Priest M."/>
            <person name="Roberts A."/>
            <person name="Saif S."/>
            <person name="Shea T."/>
            <person name="Sisk P."/>
            <person name="Sykes S."/>
            <person name="Wortman J."/>
            <person name="Nusbaum C."/>
            <person name="Birren B."/>
        </authorList>
    </citation>
    <scope>NUCLEOTIDE SEQUENCE [LARGE SCALE GENOMIC DNA]</scope>
    <source>
        <strain evidence="5">CBS 606.96</strain>
    </source>
</reference>